<dbReference type="PANTHER" id="PTHR46688">
    <property type="entry name" value="ADP-RIBOSYLATION FACTOR-LIKE PROTEIN 16"/>
    <property type="match status" value="1"/>
</dbReference>
<evidence type="ECO:0000313" key="4">
    <source>
        <dbReference type="Proteomes" id="UP001141327"/>
    </source>
</evidence>
<proteinExistence type="predicted"/>
<name>A0ABQ8UP31_9EUKA</name>
<keyword evidence="4" id="KW-1185">Reference proteome</keyword>
<dbReference type="InterPro" id="IPR006689">
    <property type="entry name" value="Small_GTPase_ARF/SAR"/>
</dbReference>
<reference evidence="3" key="1">
    <citation type="journal article" date="2022" name="bioRxiv">
        <title>Genomics of Preaxostyla Flagellates Illuminates Evolutionary Transitions and the Path Towards Mitochondrial Loss.</title>
        <authorList>
            <person name="Novak L.V.F."/>
            <person name="Treitli S.C."/>
            <person name="Pyrih J."/>
            <person name="Halakuc P."/>
            <person name="Pipaliya S.V."/>
            <person name="Vacek V."/>
            <person name="Brzon O."/>
            <person name="Soukal P."/>
            <person name="Eme L."/>
            <person name="Dacks J.B."/>
            <person name="Karnkowska A."/>
            <person name="Elias M."/>
            <person name="Hampl V."/>
        </authorList>
    </citation>
    <scope>NUCLEOTIDE SEQUENCE</scope>
    <source>
        <strain evidence="3">RCP-MX</strain>
    </source>
</reference>
<evidence type="ECO:0000256" key="1">
    <source>
        <dbReference type="ARBA" id="ARBA00022741"/>
    </source>
</evidence>
<evidence type="ECO:0000256" key="2">
    <source>
        <dbReference type="ARBA" id="ARBA00023134"/>
    </source>
</evidence>
<gene>
    <name evidence="3" type="ORF">PAPYR_2776</name>
</gene>
<accession>A0ABQ8UP31</accession>
<evidence type="ECO:0000313" key="3">
    <source>
        <dbReference type="EMBL" id="KAJ4460930.1"/>
    </source>
</evidence>
<dbReference type="PANTHER" id="PTHR46688:SF1">
    <property type="entry name" value="ADP-RIBOSYLATION FACTOR-LIKE PROTEIN 16"/>
    <property type="match status" value="1"/>
</dbReference>
<dbReference type="Gene3D" id="3.40.50.300">
    <property type="entry name" value="P-loop containing nucleotide triphosphate hydrolases"/>
    <property type="match status" value="1"/>
</dbReference>
<comment type="caution">
    <text evidence="3">The sequence shown here is derived from an EMBL/GenBank/DDBJ whole genome shotgun (WGS) entry which is preliminary data.</text>
</comment>
<dbReference type="SUPFAM" id="SSF52540">
    <property type="entry name" value="P-loop containing nucleoside triphosphate hydrolases"/>
    <property type="match status" value="1"/>
</dbReference>
<dbReference type="InterPro" id="IPR027417">
    <property type="entry name" value="P-loop_NTPase"/>
</dbReference>
<evidence type="ECO:0008006" key="5">
    <source>
        <dbReference type="Google" id="ProtNLM"/>
    </source>
</evidence>
<organism evidence="3 4">
    <name type="scientific">Paratrimastix pyriformis</name>
    <dbReference type="NCBI Taxonomy" id="342808"/>
    <lineage>
        <taxon>Eukaryota</taxon>
        <taxon>Metamonada</taxon>
        <taxon>Preaxostyla</taxon>
        <taxon>Paratrimastigidae</taxon>
        <taxon>Paratrimastix</taxon>
    </lineage>
</organism>
<dbReference type="EMBL" id="JAPMOS010000010">
    <property type="protein sequence ID" value="KAJ4460930.1"/>
    <property type="molecule type" value="Genomic_DNA"/>
</dbReference>
<keyword evidence="2" id="KW-0342">GTP-binding</keyword>
<dbReference type="Pfam" id="PF00025">
    <property type="entry name" value="Arf"/>
    <property type="match status" value="1"/>
</dbReference>
<keyword evidence="1" id="KW-0547">Nucleotide-binding</keyword>
<sequence>MPPFSLREVGGTFVPLWQKSFKDCRFIVYLIDVSNVSQVAASLGELAELLLEPVAARKPLLILLTKTDAPCRVPRAEFSLLVHEEDLAASFPKLAIIETSALTHQNFDEILQWMGRNMD</sequence>
<protein>
    <recommendedName>
        <fullName evidence="5">ADP-ribosylation factor-like protein 16</fullName>
    </recommendedName>
</protein>
<dbReference type="Proteomes" id="UP001141327">
    <property type="component" value="Unassembled WGS sequence"/>
</dbReference>